<reference evidence="2 3" key="1">
    <citation type="submission" date="2020-08" db="EMBL/GenBank/DDBJ databases">
        <title>Croceimicrobium hydrocarbonivorans gen. nov., sp. nov., a novel marine bacterium isolated from a bacterial consortium that degrades polyethylene terephthalate.</title>
        <authorList>
            <person name="Liu R."/>
        </authorList>
    </citation>
    <scope>NUCLEOTIDE SEQUENCE [LARGE SCALE GENOMIC DNA]</scope>
    <source>
        <strain evidence="2 3">A20-9</strain>
    </source>
</reference>
<dbReference type="Pfam" id="PF13715">
    <property type="entry name" value="CarbopepD_reg_2"/>
    <property type="match status" value="1"/>
</dbReference>
<gene>
    <name evidence="2" type="ORF">H4K34_14315</name>
</gene>
<dbReference type="NCBIfam" id="TIGR04183">
    <property type="entry name" value="Por_Secre_tail"/>
    <property type="match status" value="1"/>
</dbReference>
<dbReference type="InterPro" id="IPR013211">
    <property type="entry name" value="LVIVD"/>
</dbReference>
<sequence>MKILTNQPISLKKTAKSPLVWINLILLIAFNLQAQDSLDIRSLGRLGYSQTLNDVWGWVDTANNKEYALVGVQNGLSIVDVSNPSNPVQTNFFSGASSIWRDMKTYGNYAYMIHDNYNGTSNGIFIVDMTTLSNSFPTTYTRKPVITIGTSTYTFDRAHNLYIDEDAGLLFVFGSNVGAGGALIFDLKNNPSNPDYLGVFNDYYLHDGVARGDTLWGAAVLDGFFLPIDISNPANPVIKATQSTPFNFTHNIWFSDDNQRVFTTDEKSGAFIAEYDVSDFNNISESDRIRTHFGTDVIPHNAHFFNNFLVNSYYTAGIQILDVSQPGLMVETGFYDTSLDSGNGFNGCWGAYPYLPSGNILATDRQRGLFILQSDYTRACYLFVSVVDSLSSQSLINAQVQVLNTDISGNTNIFGNYRGAQAAPGTFQMVVSKTGYRNDTITVNLSNGQSVSKQVALLPATFSLDAEGPLRSVEVYPNPLNSSNAQLKLSSWSSEMEGLQYYLSDLNGRLLESGELENALIDLRSSGLQAGSYILHLKGEDYVRTYPLILR</sequence>
<evidence type="ECO:0000256" key="1">
    <source>
        <dbReference type="ARBA" id="ARBA00022729"/>
    </source>
</evidence>
<dbReference type="Proteomes" id="UP000516305">
    <property type="component" value="Chromosome"/>
</dbReference>
<dbReference type="PANTHER" id="PTHR38787:SF3">
    <property type="entry name" value="REGULATORY P DOMAIN-CONTAINING PROTEIN"/>
    <property type="match status" value="1"/>
</dbReference>
<dbReference type="SUPFAM" id="SSF75011">
    <property type="entry name" value="3-carboxy-cis,cis-mucoante lactonizing enzyme"/>
    <property type="match status" value="1"/>
</dbReference>
<dbReference type="NCBIfam" id="TIGR04312">
    <property type="entry name" value="choice_anch_B"/>
    <property type="match status" value="1"/>
</dbReference>
<dbReference type="InterPro" id="IPR026444">
    <property type="entry name" value="Secre_tail"/>
</dbReference>
<dbReference type="EMBL" id="CP060139">
    <property type="protein sequence ID" value="QNR23543.1"/>
    <property type="molecule type" value="Genomic_DNA"/>
</dbReference>
<proteinExistence type="predicted"/>
<dbReference type="InterPro" id="IPR008969">
    <property type="entry name" value="CarboxyPept-like_regulatory"/>
</dbReference>
<dbReference type="KEGG" id="chyd:H4K34_14315"/>
<dbReference type="SUPFAM" id="SSF49464">
    <property type="entry name" value="Carboxypeptidase regulatory domain-like"/>
    <property type="match status" value="1"/>
</dbReference>
<dbReference type="GO" id="GO:0005576">
    <property type="term" value="C:extracellular region"/>
    <property type="evidence" value="ECO:0007669"/>
    <property type="project" value="TreeGrafter"/>
</dbReference>
<name>A0A7H0VCU5_9FLAO</name>
<dbReference type="PANTHER" id="PTHR38787">
    <property type="entry name" value="REGULATORY P DOMAIN-CONTAINING PROTEIN"/>
    <property type="match status" value="1"/>
</dbReference>
<keyword evidence="1" id="KW-0732">Signal</keyword>
<keyword evidence="3" id="KW-1185">Reference proteome</keyword>
<dbReference type="Pfam" id="PF08309">
    <property type="entry name" value="LVIVD"/>
    <property type="match status" value="3"/>
</dbReference>
<organism evidence="2 3">
    <name type="scientific">Croceimicrobium hydrocarbonivorans</name>
    <dbReference type="NCBI Taxonomy" id="2761580"/>
    <lineage>
        <taxon>Bacteria</taxon>
        <taxon>Pseudomonadati</taxon>
        <taxon>Bacteroidota</taxon>
        <taxon>Flavobacteriia</taxon>
        <taxon>Flavobacteriales</taxon>
        <taxon>Owenweeksiaceae</taxon>
        <taxon>Croceimicrobium</taxon>
    </lineage>
</organism>
<dbReference type="Gene3D" id="2.60.40.1120">
    <property type="entry name" value="Carboxypeptidase-like, regulatory domain"/>
    <property type="match status" value="1"/>
</dbReference>
<evidence type="ECO:0000313" key="2">
    <source>
        <dbReference type="EMBL" id="QNR23543.1"/>
    </source>
</evidence>
<dbReference type="RefSeq" id="WP_210758075.1">
    <property type="nucleotide sequence ID" value="NZ_CP060139.1"/>
</dbReference>
<protein>
    <submittedName>
        <fullName evidence="2">Choice-of-anchor B family protein</fullName>
    </submittedName>
</protein>
<accession>A0A7H0VCU5</accession>
<evidence type="ECO:0000313" key="3">
    <source>
        <dbReference type="Proteomes" id="UP000516305"/>
    </source>
</evidence>
<dbReference type="InterPro" id="IPR027589">
    <property type="entry name" value="Choice_anch_B"/>
</dbReference>
<dbReference type="AlphaFoldDB" id="A0A7H0VCU5"/>